<dbReference type="EMBL" id="KM610234">
    <property type="protein sequence ID" value="AJD20145.1"/>
    <property type="molecule type" value="Genomic_DNA"/>
</dbReference>
<proteinExistence type="predicted"/>
<accession>A0A0B4VFK5</accession>
<evidence type="ECO:0000313" key="2">
    <source>
        <dbReference type="Proteomes" id="UP000201058"/>
    </source>
</evidence>
<dbReference type="GeneID" id="22921799"/>
<dbReference type="Proteomes" id="UP000201058">
    <property type="component" value="Segment"/>
</dbReference>
<name>A0A0B4VFK5_9VIRU</name>
<organism evidence="1 2">
    <name type="scientific">Tipula oleracea nudivirus</name>
    <dbReference type="NCBI Taxonomy" id="1546257"/>
    <lineage>
        <taxon>Viruses</taxon>
        <taxon>Viruses incertae sedis</taxon>
        <taxon>Naldaviricetes</taxon>
        <taxon>Lefavirales</taxon>
        <taxon>Nudiviridae</taxon>
        <taxon>Deltanudivirus</taxon>
        <taxon>Deltanudivirus tipoleraceae</taxon>
    </lineage>
</organism>
<protein>
    <submittedName>
        <fullName evidence="1">Uncharacterized protein</fullName>
    </submittedName>
</protein>
<sequence>MIQNQVLYSKHHNKYMMLKFSDNPKELNANTLILPGVADSSQQNLLAHIMCLEANMDFIDFINLHVYDFNSMYCNSILKYEDNLKMIVNSLK</sequence>
<dbReference type="RefSeq" id="YP_009116732.1">
    <property type="nucleotide sequence ID" value="NC_026242.1"/>
</dbReference>
<reference evidence="1 2" key="1">
    <citation type="journal article" date="2015" name="J. Virol.">
        <title>The genome of the nucleopolyhedrosis-causing virus from Tipula oleracea sheds new light on the Nudiviridae family.</title>
        <authorList>
            <person name="Bezier A."/>
            <person name="Theze J."/>
            <person name="Gavory F."/>
            <person name="Gaillard J."/>
            <person name="Poulain J."/>
            <person name="Drezen J.M."/>
            <person name="Herniou E.A."/>
        </authorList>
    </citation>
    <scope>NUCLEOTIDE SEQUENCE [LARGE SCALE GENOMIC DNA]</scope>
    <source>
        <strain evidence="1">35</strain>
    </source>
</reference>
<keyword evidence="2" id="KW-1185">Reference proteome</keyword>
<evidence type="ECO:0000313" key="1">
    <source>
        <dbReference type="EMBL" id="AJD20145.1"/>
    </source>
</evidence>
<dbReference type="KEGG" id="vg:22921799"/>
<gene>
    <name evidence="1" type="ORF">TONV_085</name>
</gene>